<evidence type="ECO:0000256" key="20">
    <source>
        <dbReference type="SAM" id="SignalP"/>
    </source>
</evidence>
<evidence type="ECO:0000313" key="23">
    <source>
        <dbReference type="EMBL" id="CAI5453552.1"/>
    </source>
</evidence>
<evidence type="ECO:0000256" key="4">
    <source>
        <dbReference type="ARBA" id="ARBA00022461"/>
    </source>
</evidence>
<feature type="disulfide bond" evidence="17">
    <location>
        <begin position="417"/>
        <end position="426"/>
    </location>
</feature>
<dbReference type="GO" id="GO:0045597">
    <property type="term" value="P:positive regulation of cell differentiation"/>
    <property type="evidence" value="ECO:0007669"/>
    <property type="project" value="UniProtKB-ARBA"/>
</dbReference>
<dbReference type="PROSITE" id="PS50026">
    <property type="entry name" value="EGF_3"/>
    <property type="match status" value="7"/>
</dbReference>
<feature type="transmembrane region" description="Helical" evidence="19">
    <location>
        <begin position="880"/>
        <end position="906"/>
    </location>
</feature>
<evidence type="ECO:0000256" key="18">
    <source>
        <dbReference type="RuleBase" id="RU000679"/>
    </source>
</evidence>
<keyword evidence="11 18" id="KW-0406">Ion transport</keyword>
<keyword evidence="7 20" id="KW-0732">Signal</keyword>
<dbReference type="Pfam" id="PF00858">
    <property type="entry name" value="ASC"/>
    <property type="match status" value="1"/>
</dbReference>
<keyword evidence="5 17" id="KW-0245">EGF-like domain</keyword>
<evidence type="ECO:0000256" key="1">
    <source>
        <dbReference type="ARBA" id="ARBA00004141"/>
    </source>
</evidence>
<proteinExistence type="inferred from homology"/>
<dbReference type="CDD" id="cd00054">
    <property type="entry name" value="EGF_CA"/>
    <property type="match status" value="4"/>
</dbReference>
<evidence type="ECO:0000256" key="15">
    <source>
        <dbReference type="ARBA" id="ARBA00023201"/>
    </source>
</evidence>
<feature type="signal peptide" evidence="20">
    <location>
        <begin position="1"/>
        <end position="16"/>
    </location>
</feature>
<reference evidence="23" key="1">
    <citation type="submission" date="2022-11" db="EMBL/GenBank/DDBJ databases">
        <authorList>
            <person name="Kikuchi T."/>
        </authorList>
    </citation>
    <scope>NUCLEOTIDE SEQUENCE</scope>
    <source>
        <strain evidence="23">PS1010</strain>
    </source>
</reference>
<dbReference type="InterPro" id="IPR000152">
    <property type="entry name" value="EGF-type_Asp/Asn_hydroxyl_site"/>
</dbReference>
<dbReference type="Gene3D" id="2.60.470.10">
    <property type="entry name" value="Acid-sensing ion channels like domains"/>
    <property type="match status" value="1"/>
</dbReference>
<evidence type="ECO:0000256" key="2">
    <source>
        <dbReference type="ARBA" id="ARBA00007193"/>
    </source>
</evidence>
<keyword evidence="16 18" id="KW-0407">Ion channel</keyword>
<feature type="disulfide bond" evidence="17">
    <location>
        <begin position="147"/>
        <end position="156"/>
    </location>
</feature>
<feature type="domain" description="EGF-like" evidence="21">
    <location>
        <begin position="158"/>
        <end position="196"/>
    </location>
</feature>
<dbReference type="FunFam" id="2.10.25.10:FF:000012">
    <property type="entry name" value="Delta-like protein"/>
    <property type="match status" value="1"/>
</dbReference>
<feature type="domain" description="EGF-like" evidence="21">
    <location>
        <begin position="121"/>
        <end position="157"/>
    </location>
</feature>
<keyword evidence="4 18" id="KW-0894">Sodium channel</keyword>
<dbReference type="GO" id="GO:0005272">
    <property type="term" value="F:sodium channel activity"/>
    <property type="evidence" value="ECO:0007669"/>
    <property type="project" value="UniProtKB-KW"/>
</dbReference>
<keyword evidence="8" id="KW-0677">Repeat</keyword>
<dbReference type="PROSITE" id="PS00022">
    <property type="entry name" value="EGF_1"/>
    <property type="match status" value="6"/>
</dbReference>
<dbReference type="PRINTS" id="PR01078">
    <property type="entry name" value="AMINACHANNEL"/>
</dbReference>
<dbReference type="GO" id="GO:0007219">
    <property type="term" value="P:Notch signaling pathway"/>
    <property type="evidence" value="ECO:0007669"/>
    <property type="project" value="TreeGrafter"/>
</dbReference>
<evidence type="ECO:0000256" key="13">
    <source>
        <dbReference type="ARBA" id="ARBA00023157"/>
    </source>
</evidence>
<evidence type="ECO:0000256" key="3">
    <source>
        <dbReference type="ARBA" id="ARBA00022448"/>
    </source>
</evidence>
<keyword evidence="15 18" id="KW-0739">Sodium transport</keyword>
<dbReference type="Gene3D" id="2.10.25.10">
    <property type="entry name" value="Laminin"/>
    <property type="match status" value="5"/>
</dbReference>
<dbReference type="PROSITE" id="PS51212">
    <property type="entry name" value="WSC"/>
    <property type="match status" value="1"/>
</dbReference>
<keyword evidence="6 18" id="KW-0812">Transmembrane</keyword>
<protein>
    <submittedName>
        <fullName evidence="23">Uncharacterized protein</fullName>
    </submittedName>
</protein>
<feature type="domain" description="WSC" evidence="22">
    <location>
        <begin position="204"/>
        <end position="300"/>
    </location>
</feature>
<dbReference type="PANTHER" id="PTHR12916">
    <property type="entry name" value="CYTOCHROME C OXIDASE POLYPEPTIDE VIC-2"/>
    <property type="match status" value="1"/>
</dbReference>
<accession>A0A9P1NA82</accession>
<comment type="caution">
    <text evidence="17">Lacks conserved residue(s) required for the propagation of feature annotation.</text>
</comment>
<evidence type="ECO:0000259" key="22">
    <source>
        <dbReference type="PROSITE" id="PS51212"/>
    </source>
</evidence>
<feature type="domain" description="EGF-like" evidence="21">
    <location>
        <begin position="348"/>
        <end position="388"/>
    </location>
</feature>
<feature type="disulfide bond" evidence="17">
    <location>
        <begin position="167"/>
        <end position="184"/>
    </location>
</feature>
<feature type="disulfide bond" evidence="17">
    <location>
        <begin position="359"/>
        <end position="376"/>
    </location>
</feature>
<dbReference type="GO" id="GO:0016020">
    <property type="term" value="C:membrane"/>
    <property type="evidence" value="ECO:0007669"/>
    <property type="project" value="UniProtKB-SubCell"/>
</dbReference>
<dbReference type="AlphaFoldDB" id="A0A9P1NA82"/>
<evidence type="ECO:0000256" key="16">
    <source>
        <dbReference type="ARBA" id="ARBA00023303"/>
    </source>
</evidence>
<dbReference type="Proteomes" id="UP001152747">
    <property type="component" value="Unassembled WGS sequence"/>
</dbReference>
<feature type="chain" id="PRO_5040405833" evidence="20">
    <location>
        <begin position="17"/>
        <end position="909"/>
    </location>
</feature>
<dbReference type="InterPro" id="IPR001881">
    <property type="entry name" value="EGF-like_Ca-bd_dom"/>
</dbReference>
<evidence type="ECO:0000256" key="10">
    <source>
        <dbReference type="ARBA" id="ARBA00023053"/>
    </source>
</evidence>
<keyword evidence="12 19" id="KW-0472">Membrane</keyword>
<evidence type="ECO:0000256" key="5">
    <source>
        <dbReference type="ARBA" id="ARBA00022536"/>
    </source>
</evidence>
<evidence type="ECO:0000256" key="12">
    <source>
        <dbReference type="ARBA" id="ARBA00023136"/>
    </source>
</evidence>
<feature type="disulfide bond" evidence="17">
    <location>
        <begin position="398"/>
        <end position="415"/>
    </location>
</feature>
<dbReference type="EMBL" id="CANHGI010000005">
    <property type="protein sequence ID" value="CAI5453552.1"/>
    <property type="molecule type" value="Genomic_DNA"/>
</dbReference>
<comment type="caution">
    <text evidence="23">The sequence shown here is derived from an EMBL/GenBank/DDBJ whole genome shotgun (WGS) entry which is preliminary data.</text>
</comment>
<dbReference type="InterPro" id="IPR001873">
    <property type="entry name" value="ENaC"/>
</dbReference>
<feature type="disulfide bond" evidence="17">
    <location>
        <begin position="186"/>
        <end position="195"/>
    </location>
</feature>
<dbReference type="SMART" id="SM00181">
    <property type="entry name" value="EGF"/>
    <property type="match status" value="7"/>
</dbReference>
<dbReference type="PROSITE" id="PS00010">
    <property type="entry name" value="ASX_HYDROXYL"/>
    <property type="match status" value="2"/>
</dbReference>
<comment type="subcellular location">
    <subcellularLocation>
        <location evidence="1">Membrane</location>
        <topology evidence="1">Multi-pass membrane protein</topology>
    </subcellularLocation>
</comment>
<name>A0A9P1NA82_9PELO</name>
<dbReference type="GO" id="GO:0005509">
    <property type="term" value="F:calcium ion binding"/>
    <property type="evidence" value="ECO:0007669"/>
    <property type="project" value="InterPro"/>
</dbReference>
<keyword evidence="9 19" id="KW-1133">Transmembrane helix</keyword>
<comment type="similarity">
    <text evidence="2 18">Belongs to the amiloride-sensitive sodium channel (TC 1.A.6) family.</text>
</comment>
<evidence type="ECO:0000256" key="17">
    <source>
        <dbReference type="PROSITE-ProRule" id="PRU00076"/>
    </source>
</evidence>
<evidence type="ECO:0000256" key="7">
    <source>
        <dbReference type="ARBA" id="ARBA00022729"/>
    </source>
</evidence>
<evidence type="ECO:0000313" key="24">
    <source>
        <dbReference type="Proteomes" id="UP001152747"/>
    </source>
</evidence>
<organism evidence="23 24">
    <name type="scientific">Caenorhabditis angaria</name>
    <dbReference type="NCBI Taxonomy" id="860376"/>
    <lineage>
        <taxon>Eukaryota</taxon>
        <taxon>Metazoa</taxon>
        <taxon>Ecdysozoa</taxon>
        <taxon>Nematoda</taxon>
        <taxon>Chromadorea</taxon>
        <taxon>Rhabditida</taxon>
        <taxon>Rhabditina</taxon>
        <taxon>Rhabditomorpha</taxon>
        <taxon>Rhabditoidea</taxon>
        <taxon>Rhabditidae</taxon>
        <taxon>Peloderinae</taxon>
        <taxon>Caenorhabditis</taxon>
    </lineage>
</organism>
<dbReference type="PANTHER" id="PTHR12916:SF4">
    <property type="entry name" value="UNINFLATABLE, ISOFORM C"/>
    <property type="match status" value="1"/>
</dbReference>
<evidence type="ECO:0000256" key="14">
    <source>
        <dbReference type="ARBA" id="ARBA00023180"/>
    </source>
</evidence>
<keyword evidence="3 18" id="KW-0813">Transport</keyword>
<dbReference type="PROSITE" id="PS01186">
    <property type="entry name" value="EGF_2"/>
    <property type="match status" value="4"/>
</dbReference>
<evidence type="ECO:0000256" key="11">
    <source>
        <dbReference type="ARBA" id="ARBA00023065"/>
    </source>
</evidence>
<evidence type="ECO:0000256" key="8">
    <source>
        <dbReference type="ARBA" id="ARBA00022737"/>
    </source>
</evidence>
<feature type="disulfide bond" evidence="17">
    <location>
        <begin position="458"/>
        <end position="467"/>
    </location>
</feature>
<feature type="domain" description="EGF-like" evidence="21">
    <location>
        <begin position="389"/>
        <end position="427"/>
    </location>
</feature>
<keyword evidence="10" id="KW-0915">Sodium</keyword>
<feature type="domain" description="EGF-like" evidence="21">
    <location>
        <begin position="428"/>
        <end position="468"/>
    </location>
</feature>
<feature type="domain" description="EGF-like" evidence="21">
    <location>
        <begin position="470"/>
        <end position="506"/>
    </location>
</feature>
<gene>
    <name evidence="23" type="ORF">CAMP_LOCUS16189</name>
</gene>
<evidence type="ECO:0000256" key="19">
    <source>
        <dbReference type="SAM" id="Phobius"/>
    </source>
</evidence>
<dbReference type="GO" id="GO:0005112">
    <property type="term" value="F:Notch binding"/>
    <property type="evidence" value="ECO:0007669"/>
    <property type="project" value="TreeGrafter"/>
</dbReference>
<dbReference type="SUPFAM" id="SSF57196">
    <property type="entry name" value="EGF/Laminin"/>
    <property type="match status" value="5"/>
</dbReference>
<dbReference type="Pfam" id="PF00008">
    <property type="entry name" value="EGF"/>
    <property type="match status" value="2"/>
</dbReference>
<feature type="domain" description="EGF-like" evidence="21">
    <location>
        <begin position="305"/>
        <end position="345"/>
    </location>
</feature>
<feature type="disulfide bond" evidence="17">
    <location>
        <begin position="378"/>
        <end position="387"/>
    </location>
</feature>
<sequence>MLLIILLLFFLGYGSSDTVTPQDGDVIIANLALPPHGCKNFGACGETNGAPSYEIVNSTNTSRTLEYTCADADCVCVNGTTNSATANCDTLVDTCISVPCANANDTCQNVGIGSFECSFAEDSACAESPCKNGATCSNLADGYSCECADGYLGTNCETKDVCYKIYCQNSGTCVPVLQNSQFYCNCTYGFQGRYCEKTSVTVSTPKYENCWHYQSSLANYELKFSDSKMTVEKCQNYARSFSPQKYLKLFLCETWCAVATSDILNSTAWSTDSGCKSKCPGNSSEKCGKSENRVISYSFQKDVVDPNGCVASTQCNANSAQGICVDQNGTYSCACSPYFSGAECDVAVENACAATENPCQNGGTCNSIAQTNGYTCSCVEGFVGEKCQYPDPCSPSPCLYGSTCSPNPSTGSYTCDCLSLYTGQNCQYLDRCNYSNPCVHGHCSCDSSSIDPSYTCTCENGWNNTNCDTEINYCDSTPCQFNSTCTAFFGGYNCTCLAGLEGNNCEKIIDQCKNHTVNGVGPCNTKDSLANCTTGINTFSCSCSEKWTNTYCDLNILIEQVLVAIYGYMNTDMISLLNDLMSNPSEIKDMVPFITGLLNTTEREDLSWNVEDLFNWVAFEDQRLDLSRDIYKWNDVVLGNCFTFNHYFNNVTYLMRNSGTHGGFAANMRCRQDEYAPWYDTAAINVFIHSRDEYVFSESVRYNAPPNAKSNINIYNTYYTRLGGKYGACVKKASEVKAYYYPLAYTTDGCLRTCYQDMIYAACNCMDPRYPQADNVTTCQLADRTCVTDASDSAGDPSTWKSCLCPLPCSNQQYSVTWSKANFVASPQSCASAANQTACLETYRDSLLVSILLPRLDYKIYAEVPKMDFNKFLSQLGGQLGVLMGINLVSFFEILFLICGLVMVCCKKY</sequence>
<feature type="disulfide bond" evidence="17">
    <location>
        <begin position="335"/>
        <end position="344"/>
    </location>
</feature>
<dbReference type="InterPro" id="IPR002889">
    <property type="entry name" value="WSC_carb-bd"/>
</dbReference>
<dbReference type="SMART" id="SM00179">
    <property type="entry name" value="EGF_CA"/>
    <property type="match status" value="5"/>
</dbReference>
<dbReference type="InterPro" id="IPR000742">
    <property type="entry name" value="EGF"/>
</dbReference>
<evidence type="ECO:0000256" key="6">
    <source>
        <dbReference type="ARBA" id="ARBA00022692"/>
    </source>
</evidence>
<dbReference type="Gene3D" id="1.10.287.770">
    <property type="entry name" value="YojJ-like"/>
    <property type="match status" value="1"/>
</dbReference>
<keyword evidence="24" id="KW-1185">Reference proteome</keyword>
<keyword evidence="13 17" id="KW-1015">Disulfide bond</keyword>
<feature type="disulfide bond" evidence="17">
    <location>
        <begin position="496"/>
        <end position="505"/>
    </location>
</feature>
<evidence type="ECO:0000256" key="9">
    <source>
        <dbReference type="ARBA" id="ARBA00022989"/>
    </source>
</evidence>
<keyword evidence="14" id="KW-0325">Glycoprotein</keyword>
<dbReference type="OrthoDB" id="5800348at2759"/>
<evidence type="ECO:0000259" key="21">
    <source>
        <dbReference type="PROSITE" id="PS50026"/>
    </source>
</evidence>